<dbReference type="OrthoDB" id="10480861at2759"/>
<feature type="compositionally biased region" description="Low complexity" evidence="1">
    <location>
        <begin position="287"/>
        <end position="304"/>
    </location>
</feature>
<dbReference type="EMBL" id="FN649726">
    <property type="protein sequence ID" value="CBN76499.1"/>
    <property type="molecule type" value="Genomic_DNA"/>
</dbReference>
<gene>
    <name evidence="2" type="ORF">Esi_0000_0107</name>
</gene>
<feature type="compositionally biased region" description="Gly residues" evidence="1">
    <location>
        <begin position="271"/>
        <end position="286"/>
    </location>
</feature>
<reference evidence="2 3" key="1">
    <citation type="journal article" date="2010" name="Nature">
        <title>The Ectocarpus genome and the independent evolution of multicellularity in brown algae.</title>
        <authorList>
            <person name="Cock J.M."/>
            <person name="Sterck L."/>
            <person name="Rouze P."/>
            <person name="Scornet D."/>
            <person name="Allen A.E."/>
            <person name="Amoutzias G."/>
            <person name="Anthouard V."/>
            <person name="Artiguenave F."/>
            <person name="Aury J.M."/>
            <person name="Badger J.H."/>
            <person name="Beszteri B."/>
            <person name="Billiau K."/>
            <person name="Bonnet E."/>
            <person name="Bothwell J.H."/>
            <person name="Bowler C."/>
            <person name="Boyen C."/>
            <person name="Brownlee C."/>
            <person name="Carrano C.J."/>
            <person name="Charrier B."/>
            <person name="Cho G.Y."/>
            <person name="Coelho S.M."/>
            <person name="Collen J."/>
            <person name="Corre E."/>
            <person name="Da Silva C."/>
            <person name="Delage L."/>
            <person name="Delaroque N."/>
            <person name="Dittami S.M."/>
            <person name="Doulbeau S."/>
            <person name="Elias M."/>
            <person name="Farnham G."/>
            <person name="Gachon C.M."/>
            <person name="Gschloessl B."/>
            <person name="Heesch S."/>
            <person name="Jabbari K."/>
            <person name="Jubin C."/>
            <person name="Kawai H."/>
            <person name="Kimura K."/>
            <person name="Kloareg B."/>
            <person name="Kupper F.C."/>
            <person name="Lang D."/>
            <person name="Le Bail A."/>
            <person name="Leblanc C."/>
            <person name="Lerouge P."/>
            <person name="Lohr M."/>
            <person name="Lopez P.J."/>
            <person name="Martens C."/>
            <person name="Maumus F."/>
            <person name="Michel G."/>
            <person name="Miranda-Saavedra D."/>
            <person name="Morales J."/>
            <person name="Moreau H."/>
            <person name="Motomura T."/>
            <person name="Nagasato C."/>
            <person name="Napoli C.A."/>
            <person name="Nelson D.R."/>
            <person name="Nyvall-Collen P."/>
            <person name="Peters A.F."/>
            <person name="Pommier C."/>
            <person name="Potin P."/>
            <person name="Poulain J."/>
            <person name="Quesneville H."/>
            <person name="Read B."/>
            <person name="Rensing S.A."/>
            <person name="Ritter A."/>
            <person name="Rousvoal S."/>
            <person name="Samanta M."/>
            <person name="Samson G."/>
            <person name="Schroeder D.C."/>
            <person name="Segurens B."/>
            <person name="Strittmatter M."/>
            <person name="Tonon T."/>
            <person name="Tregear J.W."/>
            <person name="Valentin K."/>
            <person name="von Dassow P."/>
            <person name="Yamagishi T."/>
            <person name="Van de Peer Y."/>
            <person name="Wincker P."/>
        </authorList>
    </citation>
    <scope>NUCLEOTIDE SEQUENCE [LARGE SCALE GENOMIC DNA]</scope>
    <source>
        <strain evidence="3">Ec32 / CCAP1310/4</strain>
    </source>
</reference>
<feature type="region of interest" description="Disordered" evidence="1">
    <location>
        <begin position="150"/>
        <end position="319"/>
    </location>
</feature>
<dbReference type="EMBL" id="FN647682">
    <property type="protein sequence ID" value="CBN76499.1"/>
    <property type="molecule type" value="Genomic_DNA"/>
</dbReference>
<keyword evidence="3" id="KW-1185">Reference proteome</keyword>
<dbReference type="InParanoid" id="D8LAZ0"/>
<feature type="compositionally biased region" description="Low complexity" evidence="1">
    <location>
        <begin position="189"/>
        <end position="199"/>
    </location>
</feature>
<dbReference type="Proteomes" id="UP000002630">
    <property type="component" value="Linkage Group LG01"/>
</dbReference>
<protein>
    <submittedName>
        <fullName evidence="2">Uncharacterized protein</fullName>
    </submittedName>
</protein>
<sequence length="319" mass="33987">MRSSRFLKTVDPRNPPKLFVNKYEDPIRTDVLVLDEEANWIVTYQPSGGRYEVVQHMYLRFREGAVYGVGFEEGRKACKISGKYKRNEGANQVAVVMTCRSSPGLRNMGATKYKASFLMLKMEGIGDTHIRARLHTSRVQKWAGNLYPDDAIPLPASNKRSSGGARRGEETSPGAEPFVSDDDLGGIGRPRATSSSTRRALSRRRQGSDSVASGRGGDGSGGMSMKKVLGYLPSFGRRRSRSSVPPGPTPPASAHSTTSTNELPPWVLTGGETGSARGGGSGGGGRTDSSSSGNGYTYSIAPSSAPGPPRPSSDADHAC</sequence>
<evidence type="ECO:0000313" key="3">
    <source>
        <dbReference type="Proteomes" id="UP000002630"/>
    </source>
</evidence>
<name>D8LAZ0_ECTSI</name>
<organism evidence="2 3">
    <name type="scientific">Ectocarpus siliculosus</name>
    <name type="common">Brown alga</name>
    <name type="synonym">Conferva siliculosa</name>
    <dbReference type="NCBI Taxonomy" id="2880"/>
    <lineage>
        <taxon>Eukaryota</taxon>
        <taxon>Sar</taxon>
        <taxon>Stramenopiles</taxon>
        <taxon>Ochrophyta</taxon>
        <taxon>PX clade</taxon>
        <taxon>Phaeophyceae</taxon>
        <taxon>Ectocarpales</taxon>
        <taxon>Ectocarpaceae</taxon>
        <taxon>Ectocarpus</taxon>
    </lineage>
</organism>
<proteinExistence type="predicted"/>
<accession>D8LAZ0</accession>
<evidence type="ECO:0000313" key="2">
    <source>
        <dbReference type="EMBL" id="CBN76499.1"/>
    </source>
</evidence>
<dbReference type="AlphaFoldDB" id="D8LAZ0"/>
<evidence type="ECO:0000256" key="1">
    <source>
        <dbReference type="SAM" id="MobiDB-lite"/>
    </source>
</evidence>